<evidence type="ECO:0000313" key="3">
    <source>
        <dbReference type="Proteomes" id="UP000639338"/>
    </source>
</evidence>
<keyword evidence="3" id="KW-1185">Reference proteome</keyword>
<feature type="signal peptide" evidence="1">
    <location>
        <begin position="1"/>
        <end position="21"/>
    </location>
</feature>
<comment type="caution">
    <text evidence="2">The sequence shown here is derived from an EMBL/GenBank/DDBJ whole genome shotgun (WGS) entry which is preliminary data.</text>
</comment>
<evidence type="ECO:0000256" key="1">
    <source>
        <dbReference type="SAM" id="SignalP"/>
    </source>
</evidence>
<evidence type="ECO:0008006" key="4">
    <source>
        <dbReference type="Google" id="ProtNLM"/>
    </source>
</evidence>
<dbReference type="AlphaFoldDB" id="A0A834XWG4"/>
<gene>
    <name evidence="2" type="ORF">HCN44_005156</name>
</gene>
<dbReference type="OrthoDB" id="7548640at2759"/>
<dbReference type="EMBL" id="JACMRX010000003">
    <property type="protein sequence ID" value="KAF7992812.1"/>
    <property type="molecule type" value="Genomic_DNA"/>
</dbReference>
<proteinExistence type="predicted"/>
<accession>A0A834XWG4</accession>
<feature type="chain" id="PRO_5032427681" description="Venom protein" evidence="1">
    <location>
        <begin position="22"/>
        <end position="148"/>
    </location>
</feature>
<evidence type="ECO:0000313" key="2">
    <source>
        <dbReference type="EMBL" id="KAF7992812.1"/>
    </source>
</evidence>
<protein>
    <recommendedName>
        <fullName evidence="4">Venom protein</fullName>
    </recommendedName>
</protein>
<name>A0A834XWG4_APHGI</name>
<sequence length="148" mass="16423">MANFSTFLYLIFGCLATLAATIDIRVLENADIRFGPDDVVQDKSLFKKLEDDKGQNFIGDLKIGEHKSQETVFRRTIDVSNPTDDVYRTSMTLSVNNGIIHYMNVQNEAGSYAVACDEQKTLGSSASRFNLRVIPKSKSTLTLVIAAH</sequence>
<reference evidence="2 3" key="1">
    <citation type="submission" date="2020-08" db="EMBL/GenBank/DDBJ databases">
        <title>Aphidius gifuensis genome sequencing and assembly.</title>
        <authorList>
            <person name="Du Z."/>
        </authorList>
    </citation>
    <scope>NUCLEOTIDE SEQUENCE [LARGE SCALE GENOMIC DNA]</scope>
    <source>
        <strain evidence="2">YNYX2018</strain>
        <tissue evidence="2">Adults</tissue>
    </source>
</reference>
<organism evidence="2 3">
    <name type="scientific">Aphidius gifuensis</name>
    <name type="common">Parasitoid wasp</name>
    <dbReference type="NCBI Taxonomy" id="684658"/>
    <lineage>
        <taxon>Eukaryota</taxon>
        <taxon>Metazoa</taxon>
        <taxon>Ecdysozoa</taxon>
        <taxon>Arthropoda</taxon>
        <taxon>Hexapoda</taxon>
        <taxon>Insecta</taxon>
        <taxon>Pterygota</taxon>
        <taxon>Neoptera</taxon>
        <taxon>Endopterygota</taxon>
        <taxon>Hymenoptera</taxon>
        <taxon>Apocrita</taxon>
        <taxon>Ichneumonoidea</taxon>
        <taxon>Braconidae</taxon>
        <taxon>Aphidiinae</taxon>
        <taxon>Aphidius</taxon>
    </lineage>
</organism>
<keyword evidence="1" id="KW-0732">Signal</keyword>
<dbReference type="Proteomes" id="UP000639338">
    <property type="component" value="Unassembled WGS sequence"/>
</dbReference>